<keyword evidence="3" id="KW-0551">Lipid droplet</keyword>
<keyword evidence="4" id="KW-0378">Hydrolase</keyword>
<gene>
    <name evidence="5" type="ORF">EC973_009405</name>
</gene>
<evidence type="ECO:0000256" key="1">
    <source>
        <dbReference type="ARBA" id="ARBA00004502"/>
    </source>
</evidence>
<proteinExistence type="inferred from homology"/>
<dbReference type="SUPFAM" id="SSF53474">
    <property type="entry name" value="alpha/beta-Hydrolases"/>
    <property type="match status" value="1"/>
</dbReference>
<evidence type="ECO:0000313" key="5">
    <source>
        <dbReference type="EMBL" id="KAF7725788.1"/>
    </source>
</evidence>
<dbReference type="Proteomes" id="UP000605846">
    <property type="component" value="Unassembled WGS sequence"/>
</dbReference>
<dbReference type="GO" id="GO:0005811">
    <property type="term" value="C:lipid droplet"/>
    <property type="evidence" value="ECO:0007669"/>
    <property type="project" value="UniProtKB-SubCell"/>
</dbReference>
<dbReference type="GO" id="GO:0019915">
    <property type="term" value="P:lipid storage"/>
    <property type="evidence" value="ECO:0007669"/>
    <property type="project" value="InterPro"/>
</dbReference>
<dbReference type="EMBL" id="JABAYA010000090">
    <property type="protein sequence ID" value="KAF7725788.1"/>
    <property type="molecule type" value="Genomic_DNA"/>
</dbReference>
<dbReference type="InterPro" id="IPR029058">
    <property type="entry name" value="AB_hydrolase_fold"/>
</dbReference>
<dbReference type="PANTHER" id="PTHR13390:SF0">
    <property type="entry name" value="LIPID DROPLET-ASSOCIATED HYDROLASE"/>
    <property type="match status" value="1"/>
</dbReference>
<sequence length="300" mass="34034">MDDQNGSTPKRFMWDVASQMTETLHWPTRTNGQPKTILFFIPGNPGIVTYYKEFLEEIYQKSARSLEIYGVSHLGHSIGAHALTSQNPDKCYSLQEQIDHKINCLDLLKEMNPSDTQFILMGHSAGAYISTEVLKERQNHGITRLIALFPTLREIALTPNGIKISRLVSVVPTFLLSGAAHVVSLIPNYIRESLLGIVTGQSGDSLNITAHELLHGIVIKNVLHMAAYEMEMIKELDYDFYNAHVNKFIIYYSKNDGWAPLDHYNHIKEKFPNEPEHTTYMAEQVSKWIEKDCISAAVQE</sequence>
<dbReference type="GO" id="GO:0016298">
    <property type="term" value="F:lipase activity"/>
    <property type="evidence" value="ECO:0007669"/>
    <property type="project" value="InterPro"/>
</dbReference>
<dbReference type="Pfam" id="PF10230">
    <property type="entry name" value="LIDHydrolase"/>
    <property type="match status" value="1"/>
</dbReference>
<dbReference type="OrthoDB" id="448051at2759"/>
<dbReference type="Gene3D" id="3.40.50.1820">
    <property type="entry name" value="alpha/beta hydrolase"/>
    <property type="match status" value="1"/>
</dbReference>
<evidence type="ECO:0000256" key="4">
    <source>
        <dbReference type="ARBA" id="ARBA00022801"/>
    </source>
</evidence>
<comment type="similarity">
    <text evidence="2">Belongs to the AB hydrolase superfamily. LDAH family.</text>
</comment>
<comment type="caution">
    <text evidence="5">The sequence shown here is derived from an EMBL/GenBank/DDBJ whole genome shotgun (WGS) entry which is preliminary data.</text>
</comment>
<protein>
    <recommendedName>
        <fullName evidence="7">Lipid droplet-associated hydrolase</fullName>
    </recommendedName>
</protein>
<evidence type="ECO:0000256" key="2">
    <source>
        <dbReference type="ARBA" id="ARBA00008300"/>
    </source>
</evidence>
<dbReference type="PANTHER" id="PTHR13390">
    <property type="entry name" value="LIPASE"/>
    <property type="match status" value="1"/>
</dbReference>
<evidence type="ECO:0008006" key="7">
    <source>
        <dbReference type="Google" id="ProtNLM"/>
    </source>
</evidence>
<accession>A0A8H7BRJ7</accession>
<name>A0A8H7BRJ7_9FUNG</name>
<reference evidence="5" key="1">
    <citation type="submission" date="2020-01" db="EMBL/GenBank/DDBJ databases">
        <title>Genome Sequencing of Three Apophysomyces-Like Fungal Strains Confirms a Novel Fungal Genus in the Mucoromycota with divergent Burkholderia-like Endosymbiotic Bacteria.</title>
        <authorList>
            <person name="Stajich J.E."/>
            <person name="Macias A.M."/>
            <person name="Carter-House D."/>
            <person name="Lovett B."/>
            <person name="Kasson L.R."/>
            <person name="Berry K."/>
            <person name="Grigoriev I."/>
            <person name="Chang Y."/>
            <person name="Spatafora J."/>
            <person name="Kasson M.T."/>
        </authorList>
    </citation>
    <scope>NUCLEOTIDE SEQUENCE</scope>
    <source>
        <strain evidence="5">NRRL A-21654</strain>
    </source>
</reference>
<evidence type="ECO:0000313" key="6">
    <source>
        <dbReference type="Proteomes" id="UP000605846"/>
    </source>
</evidence>
<evidence type="ECO:0000256" key="3">
    <source>
        <dbReference type="ARBA" id="ARBA00022677"/>
    </source>
</evidence>
<comment type="subcellular location">
    <subcellularLocation>
        <location evidence="1">Lipid droplet</location>
    </subcellularLocation>
</comment>
<dbReference type="AlphaFoldDB" id="A0A8H7BRJ7"/>
<keyword evidence="6" id="KW-1185">Reference proteome</keyword>
<dbReference type="InterPro" id="IPR019363">
    <property type="entry name" value="LDAH"/>
</dbReference>
<organism evidence="5 6">
    <name type="scientific">Apophysomyces ossiformis</name>
    <dbReference type="NCBI Taxonomy" id="679940"/>
    <lineage>
        <taxon>Eukaryota</taxon>
        <taxon>Fungi</taxon>
        <taxon>Fungi incertae sedis</taxon>
        <taxon>Mucoromycota</taxon>
        <taxon>Mucoromycotina</taxon>
        <taxon>Mucoromycetes</taxon>
        <taxon>Mucorales</taxon>
        <taxon>Mucorineae</taxon>
        <taxon>Mucoraceae</taxon>
        <taxon>Apophysomyces</taxon>
    </lineage>
</organism>